<feature type="compositionally biased region" description="Basic and acidic residues" evidence="1">
    <location>
        <begin position="149"/>
        <end position="159"/>
    </location>
</feature>
<sequence length="159" mass="17448">MSANKDPNGTSSGKGGIPDSDATFLLSCIRNAGTIAQIDMKTVAKELGFSNPRSVSNKITMLKKKYNINFSTTGNSPTKQSDTSKVASKDRVRKAPSARKGRKAAVKKEKVESEEEYMSEAEDTQMQEDEAGSDDETEKLEVESPEEEEVKKEEDDFEA</sequence>
<name>A0A3E2HJL6_SCYLI</name>
<dbReference type="EMBL" id="NCSJ02000036">
    <property type="protein sequence ID" value="RFU33423.1"/>
    <property type="molecule type" value="Genomic_DNA"/>
</dbReference>
<comment type="caution">
    <text evidence="3">The sequence shown here is derived from an EMBL/GenBank/DDBJ whole genome shotgun (WGS) entry which is preliminary data.</text>
</comment>
<reference evidence="3 4" key="1">
    <citation type="submission" date="2018-05" db="EMBL/GenBank/DDBJ databases">
        <title>Draft genome sequence of Scytalidium lignicola DSM 105466, a ubiquitous saprotrophic fungus.</title>
        <authorList>
            <person name="Buettner E."/>
            <person name="Gebauer A.M."/>
            <person name="Hofrichter M."/>
            <person name="Liers C."/>
            <person name="Kellner H."/>
        </authorList>
    </citation>
    <scope>NUCLEOTIDE SEQUENCE [LARGE SCALE GENOMIC DNA]</scope>
    <source>
        <strain evidence="3 4">DSM 105466</strain>
    </source>
</reference>
<evidence type="ECO:0000313" key="3">
    <source>
        <dbReference type="EMBL" id="RFU33423.1"/>
    </source>
</evidence>
<dbReference type="OrthoDB" id="3600170at2759"/>
<dbReference type="InterPro" id="IPR054505">
    <property type="entry name" value="Myb_DNA-bind_8"/>
</dbReference>
<feature type="compositionally biased region" description="Acidic residues" evidence="1">
    <location>
        <begin position="112"/>
        <end position="148"/>
    </location>
</feature>
<feature type="compositionally biased region" description="Polar residues" evidence="1">
    <location>
        <begin position="69"/>
        <end position="86"/>
    </location>
</feature>
<evidence type="ECO:0000256" key="1">
    <source>
        <dbReference type="SAM" id="MobiDB-lite"/>
    </source>
</evidence>
<proteinExistence type="predicted"/>
<gene>
    <name evidence="3" type="ORF">B7463_g2928</name>
</gene>
<organism evidence="3 4">
    <name type="scientific">Scytalidium lignicola</name>
    <name type="common">Hyphomycete</name>
    <dbReference type="NCBI Taxonomy" id="5539"/>
    <lineage>
        <taxon>Eukaryota</taxon>
        <taxon>Fungi</taxon>
        <taxon>Dikarya</taxon>
        <taxon>Ascomycota</taxon>
        <taxon>Pezizomycotina</taxon>
        <taxon>Leotiomycetes</taxon>
        <taxon>Leotiomycetes incertae sedis</taxon>
        <taxon>Scytalidium</taxon>
    </lineage>
</organism>
<feature type="domain" description="Myb-like DNA-binding" evidence="2">
    <location>
        <begin position="18"/>
        <end position="67"/>
    </location>
</feature>
<evidence type="ECO:0000259" key="2">
    <source>
        <dbReference type="Pfam" id="PF22980"/>
    </source>
</evidence>
<feature type="non-terminal residue" evidence="3">
    <location>
        <position position="1"/>
    </location>
</feature>
<dbReference type="STRING" id="5539.A0A3E2HJL6"/>
<dbReference type="Proteomes" id="UP000258309">
    <property type="component" value="Unassembled WGS sequence"/>
</dbReference>
<dbReference type="OMA" id="MCCLRNT"/>
<feature type="region of interest" description="Disordered" evidence="1">
    <location>
        <begin position="69"/>
        <end position="159"/>
    </location>
</feature>
<keyword evidence="4" id="KW-1185">Reference proteome</keyword>
<accession>A0A3E2HJL6</accession>
<evidence type="ECO:0000313" key="4">
    <source>
        <dbReference type="Proteomes" id="UP000258309"/>
    </source>
</evidence>
<dbReference type="AlphaFoldDB" id="A0A3E2HJL6"/>
<feature type="non-terminal residue" evidence="3">
    <location>
        <position position="159"/>
    </location>
</feature>
<protein>
    <recommendedName>
        <fullName evidence="2">Myb-like DNA-binding domain-containing protein</fullName>
    </recommendedName>
</protein>
<dbReference type="Pfam" id="PF22980">
    <property type="entry name" value="Myb_DNA-bind_8"/>
    <property type="match status" value="1"/>
</dbReference>
<feature type="compositionally biased region" description="Basic residues" evidence="1">
    <location>
        <begin position="91"/>
        <end position="105"/>
    </location>
</feature>